<reference evidence="3" key="2">
    <citation type="submission" date="2016-11" db="EMBL/GenBank/DDBJ databases">
        <title>Complete genome sequence of Virgibacillus pantothenticus 21D, a halophilic bacterium isolated from the deep hypersaline anoxic basin Discovery in the Mediterranean Sea.</title>
        <authorList>
            <person name="Zeaiter Z."/>
            <person name="Booth J.M."/>
            <person name="Prosdocimi E.M."/>
            <person name="Mapelli F."/>
            <person name="Fusi M."/>
            <person name="Daffonchio D."/>
            <person name="Borin S."/>
            <person name="Crotti E."/>
        </authorList>
    </citation>
    <scope>NUCLEOTIDE SEQUENCE [LARGE SCALE GENOMIC DNA]</scope>
    <source>
        <strain evidence="3">21D</strain>
    </source>
</reference>
<dbReference type="RefSeq" id="WP_257790342.1">
    <property type="nucleotide sequence ID" value="NZ_CP018622.1"/>
</dbReference>
<accession>A0A2K9J042</accession>
<evidence type="ECO:0000313" key="4">
    <source>
        <dbReference type="Proteomes" id="UP001356080"/>
    </source>
</evidence>
<dbReference type="Proteomes" id="UP001356080">
    <property type="component" value="Unassembled WGS sequence"/>
</dbReference>
<evidence type="ECO:0000313" key="1">
    <source>
        <dbReference type="EMBL" id="AUJ25328.1"/>
    </source>
</evidence>
<dbReference type="EMBL" id="CP018622">
    <property type="protein sequence ID" value="AUJ25328.1"/>
    <property type="molecule type" value="Genomic_DNA"/>
</dbReference>
<dbReference type="KEGG" id="vpn:A21D_02264"/>
<organism evidence="1 3">
    <name type="scientific">Virgibacillus dokdonensis</name>
    <dbReference type="NCBI Taxonomy" id="302167"/>
    <lineage>
        <taxon>Bacteria</taxon>
        <taxon>Bacillati</taxon>
        <taxon>Bacillota</taxon>
        <taxon>Bacilli</taxon>
        <taxon>Bacillales</taxon>
        <taxon>Bacillaceae</taxon>
        <taxon>Virgibacillus</taxon>
    </lineage>
</organism>
<reference evidence="2 4" key="3">
    <citation type="submission" date="2024-01" db="EMBL/GenBank/DDBJ databases">
        <title>Survival strategy associated with biotechnological potential of Virgibacillus dokdonensis T4.6 isolated from salt-fermented shrimp paste.</title>
        <authorList>
            <person name="Doan T.V."/>
            <person name="Quach N.T."/>
            <person name="Phi Q.-T."/>
        </authorList>
    </citation>
    <scope>NUCLEOTIDE SEQUENCE [LARGE SCALE GENOMIC DNA]</scope>
    <source>
        <strain evidence="2 4">T4.6</strain>
    </source>
</reference>
<reference evidence="1" key="1">
    <citation type="submission" date="2016-11" db="EMBL/GenBank/DDBJ databases">
        <title>Complete genome sequence of Virgibacillus dokdonensis 21D, a halophilic bacterium isolated from the deep hypersaline anoxic basin Discovery in the Mediterranean Sea.</title>
        <authorList>
            <person name="Zeaiter Z."/>
            <person name="Booth J.M."/>
            <person name="Prosdocimi E.M."/>
            <person name="Mapelli F."/>
            <person name="Fusi M."/>
            <person name="Daffonchio D."/>
            <person name="Borin S."/>
            <person name="Crotti E."/>
        </authorList>
    </citation>
    <scope>NUCLEOTIDE SEQUENCE</scope>
    <source>
        <strain evidence="1">21D</strain>
    </source>
</reference>
<dbReference type="Proteomes" id="UP000234237">
    <property type="component" value="Chromosome"/>
</dbReference>
<evidence type="ECO:0000313" key="3">
    <source>
        <dbReference type="Proteomes" id="UP000234237"/>
    </source>
</evidence>
<gene>
    <name evidence="1" type="ORF">A21D_02264</name>
    <name evidence="2" type="ORF">V2W34_01660</name>
</gene>
<sequence>MKYIKSAKYDKALVNENMMGPNSMKILEELMQDVPLKSGMRVLD</sequence>
<proteinExistence type="predicted"/>
<evidence type="ECO:0000313" key="2">
    <source>
        <dbReference type="EMBL" id="MEF2290714.1"/>
    </source>
</evidence>
<protein>
    <submittedName>
        <fullName evidence="1">Uncharacterized protein</fullName>
    </submittedName>
</protein>
<dbReference type="EMBL" id="JAZHPM010000002">
    <property type="protein sequence ID" value="MEF2290714.1"/>
    <property type="molecule type" value="Genomic_DNA"/>
</dbReference>
<keyword evidence="4" id="KW-1185">Reference proteome</keyword>
<name>A0A2K9J042_9BACI</name>
<dbReference type="AlphaFoldDB" id="A0A2K9J042"/>